<dbReference type="SUPFAM" id="SSF52540">
    <property type="entry name" value="P-loop containing nucleoside triphosphate hydrolases"/>
    <property type="match status" value="1"/>
</dbReference>
<feature type="domain" description="Kinesin motor" evidence="5">
    <location>
        <begin position="7"/>
        <end position="454"/>
    </location>
</feature>
<gene>
    <name evidence="6" type="ORF">BCR34DRAFT_567626</name>
</gene>
<dbReference type="GO" id="GO:0005871">
    <property type="term" value="C:kinesin complex"/>
    <property type="evidence" value="ECO:0007669"/>
    <property type="project" value="TreeGrafter"/>
</dbReference>
<comment type="caution">
    <text evidence="6">The sequence shown here is derived from an EMBL/GenBank/DDBJ whole genome shotgun (WGS) entry which is preliminary data.</text>
</comment>
<dbReference type="GO" id="GO:0005874">
    <property type="term" value="C:microtubule"/>
    <property type="evidence" value="ECO:0007669"/>
    <property type="project" value="UniProtKB-KW"/>
</dbReference>
<protein>
    <recommendedName>
        <fullName evidence="4">Kinesin-like protein</fullName>
    </recommendedName>
</protein>
<dbReference type="Pfam" id="PF00225">
    <property type="entry name" value="Kinesin"/>
    <property type="match status" value="2"/>
</dbReference>
<dbReference type="PROSITE" id="PS50067">
    <property type="entry name" value="KINESIN_MOTOR_2"/>
    <property type="match status" value="1"/>
</dbReference>
<dbReference type="Gene3D" id="3.40.850.10">
    <property type="entry name" value="Kinesin motor domain"/>
    <property type="match status" value="1"/>
</dbReference>
<dbReference type="GO" id="GO:0016887">
    <property type="term" value="F:ATP hydrolysis activity"/>
    <property type="evidence" value="ECO:0007669"/>
    <property type="project" value="TreeGrafter"/>
</dbReference>
<dbReference type="InterPro" id="IPR036961">
    <property type="entry name" value="Kinesin_motor_dom_sf"/>
</dbReference>
<evidence type="ECO:0000256" key="2">
    <source>
        <dbReference type="ARBA" id="ARBA00022840"/>
    </source>
</evidence>
<reference evidence="6 7" key="1">
    <citation type="submission" date="2016-07" db="EMBL/GenBank/DDBJ databases">
        <title>Pervasive Adenine N6-methylation of Active Genes in Fungi.</title>
        <authorList>
            <consortium name="DOE Joint Genome Institute"/>
            <person name="Mondo S.J."/>
            <person name="Dannebaum R.O."/>
            <person name="Kuo R.C."/>
            <person name="Labutti K."/>
            <person name="Haridas S."/>
            <person name="Kuo A."/>
            <person name="Salamov A."/>
            <person name="Ahrendt S.R."/>
            <person name="Lipzen A."/>
            <person name="Sullivan W."/>
            <person name="Andreopoulos W.B."/>
            <person name="Clum A."/>
            <person name="Lindquist E."/>
            <person name="Daum C."/>
            <person name="Ramamoorthy G.K."/>
            <person name="Gryganskyi A."/>
            <person name="Culley D."/>
            <person name="Magnuson J.K."/>
            <person name="James T.Y."/>
            <person name="O'Malley M.A."/>
            <person name="Stajich J.E."/>
            <person name="Spatafora J.W."/>
            <person name="Visel A."/>
            <person name="Grigoriev I.V."/>
        </authorList>
    </citation>
    <scope>NUCLEOTIDE SEQUENCE [LARGE SCALE GENOMIC DNA]</scope>
    <source>
        <strain evidence="6 7">CBS 115471</strain>
    </source>
</reference>
<keyword evidence="2 3" id="KW-0067">ATP-binding</keyword>
<keyword evidence="4" id="KW-0493">Microtubule</keyword>
<organism evidence="6 7">
    <name type="scientific">Clohesyomyces aquaticus</name>
    <dbReference type="NCBI Taxonomy" id="1231657"/>
    <lineage>
        <taxon>Eukaryota</taxon>
        <taxon>Fungi</taxon>
        <taxon>Dikarya</taxon>
        <taxon>Ascomycota</taxon>
        <taxon>Pezizomycotina</taxon>
        <taxon>Dothideomycetes</taxon>
        <taxon>Pleosporomycetidae</taxon>
        <taxon>Pleosporales</taxon>
        <taxon>Lindgomycetaceae</taxon>
        <taxon>Clohesyomyces</taxon>
    </lineage>
</organism>
<proteinExistence type="inferred from homology"/>
<evidence type="ECO:0000256" key="1">
    <source>
        <dbReference type="ARBA" id="ARBA00022741"/>
    </source>
</evidence>
<evidence type="ECO:0000256" key="4">
    <source>
        <dbReference type="RuleBase" id="RU000394"/>
    </source>
</evidence>
<comment type="similarity">
    <text evidence="3 4">Belongs to the TRAFAC class myosin-kinesin ATPase superfamily. Kinesin family.</text>
</comment>
<dbReference type="PANTHER" id="PTHR24115">
    <property type="entry name" value="KINESIN-RELATED"/>
    <property type="match status" value="1"/>
</dbReference>
<dbReference type="InterPro" id="IPR027417">
    <property type="entry name" value="P-loop_NTPase"/>
</dbReference>
<dbReference type="GO" id="GO:0005819">
    <property type="term" value="C:spindle"/>
    <property type="evidence" value="ECO:0007669"/>
    <property type="project" value="TreeGrafter"/>
</dbReference>
<evidence type="ECO:0000259" key="5">
    <source>
        <dbReference type="PROSITE" id="PS50067"/>
    </source>
</evidence>
<dbReference type="GO" id="GO:0005524">
    <property type="term" value="F:ATP binding"/>
    <property type="evidence" value="ECO:0007669"/>
    <property type="project" value="UniProtKB-UniRule"/>
</dbReference>
<dbReference type="InterPro" id="IPR027640">
    <property type="entry name" value="Kinesin-like_fam"/>
</dbReference>
<dbReference type="PANTHER" id="PTHR24115:SF0">
    <property type="entry name" value="FI21273P1-RELATED"/>
    <property type="match status" value="1"/>
</dbReference>
<dbReference type="PROSITE" id="PS00411">
    <property type="entry name" value="KINESIN_MOTOR_1"/>
    <property type="match status" value="1"/>
</dbReference>
<dbReference type="EMBL" id="MCFA01000079">
    <property type="protein sequence ID" value="ORY09999.1"/>
    <property type="molecule type" value="Genomic_DNA"/>
</dbReference>
<keyword evidence="1 3" id="KW-0547">Nucleotide-binding</keyword>
<dbReference type="STRING" id="1231657.A0A1Y1ZII1"/>
<dbReference type="Proteomes" id="UP000193144">
    <property type="component" value="Unassembled WGS sequence"/>
</dbReference>
<accession>A0A1Y1ZII1</accession>
<dbReference type="GO" id="GO:0003777">
    <property type="term" value="F:microtubule motor activity"/>
    <property type="evidence" value="ECO:0007669"/>
    <property type="project" value="InterPro"/>
</dbReference>
<name>A0A1Y1ZII1_9PLEO</name>
<evidence type="ECO:0000256" key="3">
    <source>
        <dbReference type="PROSITE-ProRule" id="PRU00283"/>
    </source>
</evidence>
<dbReference type="AlphaFoldDB" id="A0A1Y1ZII1"/>
<dbReference type="GO" id="GO:0007018">
    <property type="term" value="P:microtubule-based movement"/>
    <property type="evidence" value="ECO:0007669"/>
    <property type="project" value="InterPro"/>
</dbReference>
<keyword evidence="7" id="KW-1185">Reference proteome</keyword>
<dbReference type="SMART" id="SM00129">
    <property type="entry name" value="KISc"/>
    <property type="match status" value="1"/>
</dbReference>
<keyword evidence="3 4" id="KW-0505">Motor protein</keyword>
<dbReference type="InterPro" id="IPR019821">
    <property type="entry name" value="Kinesin_motor_CS"/>
</dbReference>
<dbReference type="OrthoDB" id="3176171at2759"/>
<sequence>MAERHSLFKVYARWRPLNASDSSASELERGVARHEKNHSISVSSTSSSNRLRTWKSGASFAEVFSECALNSHVFGSVVAPTIPQVMNGGTCNFFAYGHSGSGKTHTIVGYNHEEEEYLGMCLAAARDLFQAVNGIPNSMSDRPECKEDEEKEELGVVVRLYEVRGKCAYDLFNNGVECHVREGADGQTHVRGQTEILQDGKVRVRPIVAVPCWSFSEFRKTVLSGFNSRTTGSSSVHDESSRAHAVLELEVINKALLEARDAVIERESELVPVGKRATDVHIAEHSKALIRQPDGRYIQNPEYKVNQALIDTTEAAKKECEVRLQAAQDAVANCFKTRRHACLGGKFVFVDLAGAEFFDQGTANSALRPKQTAQEQRQGRQINTDLFALKEVIRARAANQARIPFRASPLTMVLRSHFLATNGCSSIMLTLSPSDAQFVATVNTLKYGNLIGEAGGATGKD</sequence>
<dbReference type="PRINTS" id="PR00380">
    <property type="entry name" value="KINESINHEAVY"/>
</dbReference>
<evidence type="ECO:0000313" key="6">
    <source>
        <dbReference type="EMBL" id="ORY09999.1"/>
    </source>
</evidence>
<dbReference type="GO" id="GO:0008017">
    <property type="term" value="F:microtubule binding"/>
    <property type="evidence" value="ECO:0007669"/>
    <property type="project" value="InterPro"/>
</dbReference>
<dbReference type="InterPro" id="IPR001752">
    <property type="entry name" value="Kinesin_motor_dom"/>
</dbReference>
<feature type="binding site" evidence="3">
    <location>
        <begin position="97"/>
        <end position="104"/>
    </location>
    <ligand>
        <name>ATP</name>
        <dbReference type="ChEBI" id="CHEBI:30616"/>
    </ligand>
</feature>
<evidence type="ECO:0000313" key="7">
    <source>
        <dbReference type="Proteomes" id="UP000193144"/>
    </source>
</evidence>